<name>A0ABU0DN42_9HYPH</name>
<comment type="caution">
    <text evidence="6">The sequence shown here is derived from an EMBL/GenBank/DDBJ whole genome shotgun (WGS) entry which is preliminary data.</text>
</comment>
<accession>A0ABU0DN42</accession>
<dbReference type="Proteomes" id="UP001238467">
    <property type="component" value="Unassembled WGS sequence"/>
</dbReference>
<dbReference type="Gene3D" id="3.40.190.10">
    <property type="entry name" value="Periplasmic binding protein-like II"/>
    <property type="match status" value="2"/>
</dbReference>
<keyword evidence="4" id="KW-0804">Transcription</keyword>
<gene>
    <name evidence="6" type="ORF">J2S76_004256</name>
</gene>
<dbReference type="SUPFAM" id="SSF53850">
    <property type="entry name" value="Periplasmic binding protein-like II"/>
    <property type="match status" value="1"/>
</dbReference>
<dbReference type="EMBL" id="JAUSUH010000012">
    <property type="protein sequence ID" value="MDQ0349805.1"/>
    <property type="molecule type" value="Genomic_DNA"/>
</dbReference>
<dbReference type="PANTHER" id="PTHR30126">
    <property type="entry name" value="HTH-TYPE TRANSCRIPTIONAL REGULATOR"/>
    <property type="match status" value="1"/>
</dbReference>
<keyword evidence="2" id="KW-0805">Transcription regulation</keyword>
<protein>
    <submittedName>
        <fullName evidence="6">DNA-binding transcriptional LysR family regulator</fullName>
    </submittedName>
</protein>
<evidence type="ECO:0000256" key="3">
    <source>
        <dbReference type="ARBA" id="ARBA00023125"/>
    </source>
</evidence>
<evidence type="ECO:0000259" key="5">
    <source>
        <dbReference type="Pfam" id="PF03466"/>
    </source>
</evidence>
<evidence type="ECO:0000313" key="7">
    <source>
        <dbReference type="Proteomes" id="UP001238467"/>
    </source>
</evidence>
<reference evidence="6 7" key="1">
    <citation type="submission" date="2023-07" db="EMBL/GenBank/DDBJ databases">
        <title>Genomic Encyclopedia of Type Strains, Phase IV (KMG-IV): sequencing the most valuable type-strain genomes for metagenomic binning, comparative biology and taxonomic classification.</title>
        <authorList>
            <person name="Goeker M."/>
        </authorList>
    </citation>
    <scope>NUCLEOTIDE SEQUENCE [LARGE SCALE GENOMIC DNA]</scope>
    <source>
        <strain evidence="6 7">DSM 1277</strain>
    </source>
</reference>
<evidence type="ECO:0000313" key="6">
    <source>
        <dbReference type="EMBL" id="MDQ0349805.1"/>
    </source>
</evidence>
<dbReference type="Pfam" id="PF03466">
    <property type="entry name" value="LysR_substrate"/>
    <property type="match status" value="1"/>
</dbReference>
<keyword evidence="3 6" id="KW-0238">DNA-binding</keyword>
<feature type="domain" description="LysR substrate-binding" evidence="5">
    <location>
        <begin position="65"/>
        <end position="226"/>
    </location>
</feature>
<dbReference type="RefSeq" id="WP_307063808.1">
    <property type="nucleotide sequence ID" value="NZ_JAUSUH010000012.1"/>
</dbReference>
<comment type="similarity">
    <text evidence="1">Belongs to the LysR transcriptional regulatory family.</text>
</comment>
<evidence type="ECO:0000256" key="2">
    <source>
        <dbReference type="ARBA" id="ARBA00023015"/>
    </source>
</evidence>
<sequence>MARQAATSGPVGVSREAERILRDVELTILRIESRRPLDAFAIVAGTGHANDHWMTAAAGAGFPGLRLQRAGVDDVTALVMRGSADVGITNVLPSHPRFRLARVFADTLIVCAHPSLAGRLPADVGWRELADHASLVWEQSDLTPTITAGLTAQRLDPGRLLDPKLRLASTMAVLSLLRAGRHLAVLPERAASAHLEAGRVARIGSLAIALPYRLFALRERDMDALAAGIARFVG</sequence>
<dbReference type="InterPro" id="IPR005119">
    <property type="entry name" value="LysR_subst-bd"/>
</dbReference>
<organism evidence="6 7">
    <name type="scientific">Ancylobacter vacuolatus</name>
    <dbReference type="NCBI Taxonomy" id="223389"/>
    <lineage>
        <taxon>Bacteria</taxon>
        <taxon>Pseudomonadati</taxon>
        <taxon>Pseudomonadota</taxon>
        <taxon>Alphaproteobacteria</taxon>
        <taxon>Hyphomicrobiales</taxon>
        <taxon>Xanthobacteraceae</taxon>
        <taxon>Ancylobacter</taxon>
    </lineage>
</organism>
<dbReference type="CDD" id="cd05466">
    <property type="entry name" value="PBP2_LTTR_substrate"/>
    <property type="match status" value="1"/>
</dbReference>
<dbReference type="PANTHER" id="PTHR30126:SF40">
    <property type="entry name" value="HTH-TYPE TRANSCRIPTIONAL REGULATOR GLTR"/>
    <property type="match status" value="1"/>
</dbReference>
<evidence type="ECO:0000256" key="4">
    <source>
        <dbReference type="ARBA" id="ARBA00023163"/>
    </source>
</evidence>
<proteinExistence type="inferred from homology"/>
<keyword evidence="7" id="KW-1185">Reference proteome</keyword>
<evidence type="ECO:0000256" key="1">
    <source>
        <dbReference type="ARBA" id="ARBA00009437"/>
    </source>
</evidence>
<dbReference type="GO" id="GO:0003677">
    <property type="term" value="F:DNA binding"/>
    <property type="evidence" value="ECO:0007669"/>
    <property type="project" value="UniProtKB-KW"/>
</dbReference>